<evidence type="ECO:0000313" key="8">
    <source>
        <dbReference type="EMBL" id="NYE81410.1"/>
    </source>
</evidence>
<evidence type="ECO:0000256" key="2">
    <source>
        <dbReference type="ARBA" id="ARBA00022448"/>
    </source>
</evidence>
<dbReference type="SUPFAM" id="SSF52540">
    <property type="entry name" value="P-loop containing nucleoside triphosphate hydrolases"/>
    <property type="match status" value="1"/>
</dbReference>
<dbReference type="Gene3D" id="3.40.50.300">
    <property type="entry name" value="P-loop containing nucleotide triphosphate hydrolases"/>
    <property type="match status" value="1"/>
</dbReference>
<evidence type="ECO:0000256" key="5">
    <source>
        <dbReference type="ARBA" id="ARBA00022840"/>
    </source>
</evidence>
<dbReference type="GO" id="GO:0015807">
    <property type="term" value="P:L-amino acid transport"/>
    <property type="evidence" value="ECO:0007669"/>
    <property type="project" value="TreeGrafter"/>
</dbReference>
<name>A0A7Y9IQV8_9BURK</name>
<accession>A0A7Y9IQV8</accession>
<dbReference type="PANTHER" id="PTHR43820:SF2">
    <property type="entry name" value="ABC TRANSPORTER ATP-BINDING PROTEIN"/>
    <property type="match status" value="1"/>
</dbReference>
<dbReference type="GO" id="GO:0015658">
    <property type="term" value="F:branched-chain amino acid transmembrane transporter activity"/>
    <property type="evidence" value="ECO:0007669"/>
    <property type="project" value="TreeGrafter"/>
</dbReference>
<keyword evidence="3" id="KW-0472">Membrane</keyword>
<comment type="caution">
    <text evidence="8">The sequence shown here is derived from an EMBL/GenBank/DDBJ whole genome shotgun (WGS) entry which is preliminary data.</text>
</comment>
<evidence type="ECO:0000313" key="9">
    <source>
        <dbReference type="Proteomes" id="UP000542125"/>
    </source>
</evidence>
<dbReference type="RefSeq" id="WP_179583408.1">
    <property type="nucleotide sequence ID" value="NZ_JACBYR010000001.1"/>
</dbReference>
<comment type="similarity">
    <text evidence="1">Belongs to the ABC transporter superfamily.</text>
</comment>
<evidence type="ECO:0000256" key="4">
    <source>
        <dbReference type="ARBA" id="ARBA00022741"/>
    </source>
</evidence>
<sequence length="237" mass="25751">MNDLLTVDDVFAGYGDIAILEGVSFRVGQGEAVALLGRNGVGKSTLISTLMGLTDVRSGTVRYRGEDIGKWPSHVRARRGLGLVSQEREIFPSLSVEENLVVATRAGSWTLERIYDLFPRLYERRRNMGNQLSGGEQQMLAIGRALIGNPAVLLLDEPFEGLAPIIVDGLVDAFRRLHQEGELGIVLVEQHAALALELTERATVLDRGRVSWSGDSRDLLAHPEQLSALIGLAEAAA</sequence>
<evidence type="ECO:0000256" key="6">
    <source>
        <dbReference type="ARBA" id="ARBA00022970"/>
    </source>
</evidence>
<evidence type="ECO:0000256" key="1">
    <source>
        <dbReference type="ARBA" id="ARBA00005417"/>
    </source>
</evidence>
<keyword evidence="3" id="KW-1003">Cell membrane</keyword>
<dbReference type="Pfam" id="PF00005">
    <property type="entry name" value="ABC_tran"/>
    <property type="match status" value="1"/>
</dbReference>
<proteinExistence type="inferred from homology"/>
<keyword evidence="4" id="KW-0547">Nucleotide-binding</keyword>
<keyword evidence="2" id="KW-0813">Transport</keyword>
<dbReference type="CDD" id="cd03224">
    <property type="entry name" value="ABC_TM1139_LivF_branched"/>
    <property type="match status" value="1"/>
</dbReference>
<keyword evidence="5 8" id="KW-0067">ATP-binding</keyword>
<dbReference type="EMBL" id="JACBYR010000001">
    <property type="protein sequence ID" value="NYE81410.1"/>
    <property type="molecule type" value="Genomic_DNA"/>
</dbReference>
<dbReference type="SMART" id="SM00382">
    <property type="entry name" value="AAA"/>
    <property type="match status" value="1"/>
</dbReference>
<keyword evidence="9" id="KW-1185">Reference proteome</keyword>
<evidence type="ECO:0000259" key="7">
    <source>
        <dbReference type="PROSITE" id="PS50893"/>
    </source>
</evidence>
<dbReference type="PROSITE" id="PS50893">
    <property type="entry name" value="ABC_TRANSPORTER_2"/>
    <property type="match status" value="1"/>
</dbReference>
<dbReference type="GO" id="GO:0016887">
    <property type="term" value="F:ATP hydrolysis activity"/>
    <property type="evidence" value="ECO:0007669"/>
    <property type="project" value="InterPro"/>
</dbReference>
<dbReference type="InterPro" id="IPR017871">
    <property type="entry name" value="ABC_transporter-like_CS"/>
</dbReference>
<dbReference type="InterPro" id="IPR052156">
    <property type="entry name" value="BCAA_Transport_ATP-bd_LivF"/>
</dbReference>
<dbReference type="InterPro" id="IPR003439">
    <property type="entry name" value="ABC_transporter-like_ATP-bd"/>
</dbReference>
<dbReference type="PANTHER" id="PTHR43820">
    <property type="entry name" value="HIGH-AFFINITY BRANCHED-CHAIN AMINO ACID TRANSPORT ATP-BINDING PROTEIN LIVF"/>
    <property type="match status" value="1"/>
</dbReference>
<evidence type="ECO:0000256" key="3">
    <source>
        <dbReference type="ARBA" id="ARBA00022475"/>
    </source>
</evidence>
<organism evidence="8 9">
    <name type="scientific">Pigmentiphaga litoralis</name>
    <dbReference type="NCBI Taxonomy" id="516702"/>
    <lineage>
        <taxon>Bacteria</taxon>
        <taxon>Pseudomonadati</taxon>
        <taxon>Pseudomonadota</taxon>
        <taxon>Betaproteobacteria</taxon>
        <taxon>Burkholderiales</taxon>
        <taxon>Alcaligenaceae</taxon>
        <taxon>Pigmentiphaga</taxon>
    </lineage>
</organism>
<gene>
    <name evidence="8" type="ORF">FHW18_000681</name>
</gene>
<protein>
    <submittedName>
        <fullName evidence="8">Branched-chain amino acid transport system ATP-binding protein</fullName>
    </submittedName>
</protein>
<keyword evidence="6" id="KW-0029">Amino-acid transport</keyword>
<dbReference type="PROSITE" id="PS00211">
    <property type="entry name" value="ABC_TRANSPORTER_1"/>
    <property type="match status" value="1"/>
</dbReference>
<dbReference type="AlphaFoldDB" id="A0A7Y9IQV8"/>
<feature type="domain" description="ABC transporter" evidence="7">
    <location>
        <begin position="5"/>
        <end position="232"/>
    </location>
</feature>
<dbReference type="Proteomes" id="UP000542125">
    <property type="component" value="Unassembled WGS sequence"/>
</dbReference>
<dbReference type="InterPro" id="IPR003593">
    <property type="entry name" value="AAA+_ATPase"/>
</dbReference>
<dbReference type="GO" id="GO:0005524">
    <property type="term" value="F:ATP binding"/>
    <property type="evidence" value="ECO:0007669"/>
    <property type="project" value="UniProtKB-KW"/>
</dbReference>
<reference evidence="8 9" key="1">
    <citation type="submission" date="2020-07" db="EMBL/GenBank/DDBJ databases">
        <title>Genomic Encyclopedia of Type Strains, Phase IV (KMG-V): Genome sequencing to study the core and pangenomes of soil and plant-associated prokaryotes.</title>
        <authorList>
            <person name="Whitman W."/>
        </authorList>
    </citation>
    <scope>NUCLEOTIDE SEQUENCE [LARGE SCALE GENOMIC DNA]</scope>
    <source>
        <strain evidence="8 9">SAS40</strain>
    </source>
</reference>
<dbReference type="InterPro" id="IPR027417">
    <property type="entry name" value="P-loop_NTPase"/>
</dbReference>